<gene>
    <name evidence="11" type="ORF">CFOL_v3_31787</name>
</gene>
<keyword evidence="5" id="KW-0862">Zinc</keyword>
<keyword evidence="4 7" id="KW-0863">Zinc-finger</keyword>
<protein>
    <submittedName>
        <fullName evidence="11">Zf-B_box domain-containing protein/CCT domain-containing protein</fullName>
    </submittedName>
</protein>
<dbReference type="InParanoid" id="A0A1Q3D7E0"/>
<dbReference type="SMART" id="SM00336">
    <property type="entry name" value="BBOX"/>
    <property type="match status" value="2"/>
</dbReference>
<name>A0A1Q3D7E0_CEPFO</name>
<dbReference type="PANTHER" id="PTHR31319">
    <property type="entry name" value="ZINC FINGER PROTEIN CONSTANS-LIKE 4"/>
    <property type="match status" value="1"/>
</dbReference>
<evidence type="ECO:0000256" key="6">
    <source>
        <dbReference type="ARBA" id="ARBA00023242"/>
    </source>
</evidence>
<comment type="subcellular location">
    <subcellularLocation>
        <location evidence="1 8">Nucleus</location>
    </subcellularLocation>
</comment>
<dbReference type="STRING" id="3775.A0A1Q3D7E0"/>
<dbReference type="Pfam" id="PF00643">
    <property type="entry name" value="zf-B_box"/>
    <property type="match status" value="1"/>
</dbReference>
<evidence type="ECO:0000256" key="4">
    <source>
        <dbReference type="ARBA" id="ARBA00022771"/>
    </source>
</evidence>
<feature type="non-terminal residue" evidence="11">
    <location>
        <position position="384"/>
    </location>
</feature>
<dbReference type="InterPro" id="IPR049808">
    <property type="entry name" value="CONSTANS-like_Bbox1"/>
</dbReference>
<evidence type="ECO:0000313" key="12">
    <source>
        <dbReference type="Proteomes" id="UP000187406"/>
    </source>
</evidence>
<dbReference type="FunCoup" id="A0A1Q3D7E0">
    <property type="interactions" value="30"/>
</dbReference>
<evidence type="ECO:0000256" key="3">
    <source>
        <dbReference type="ARBA" id="ARBA00022723"/>
    </source>
</evidence>
<sequence>MGIEIESLKEGISCGWRVAAKPCDTCKSAAAAVFCRADSAFLCMNCDSRIHCVNKQASRHERVWMCEVCEQAPAAVTCKADAAALCVTCDADIHSANPLAGRHERVPVEPFFDSTESLMKSSQFNFLAPSNNNGGNSDFNGVNRDDVEEPGTWLLPPQNQHVHQHHQNLHSKQTMECNIPTEIKTGDLLFSEMDQLLDFDYQNSLQHHYSAGTDSVVPVQPKISAPVPVINNENSFDSDFVRGNNKISFKLSHQTQSLSQSVSSSSLEVGVVPDWTPMSDISYPFGRNMNGGTDPSVTITNRATQLCGVDREARVLRYREKRKNRKFEKTIRYASRKAYAETRPRIKGRFAKRTDMETEEDRLYNSPFVAVFMADTQYGIVPSF</sequence>
<dbReference type="GO" id="GO:0005634">
    <property type="term" value="C:nucleus"/>
    <property type="evidence" value="ECO:0007669"/>
    <property type="project" value="UniProtKB-SubCell"/>
</dbReference>
<keyword evidence="6 8" id="KW-0539">Nucleus</keyword>
<dbReference type="InterPro" id="IPR045281">
    <property type="entry name" value="CONSTANS-like"/>
</dbReference>
<comment type="similarity">
    <text evidence="2">Belongs to the CONSTANS family.</text>
</comment>
<reference evidence="12" key="1">
    <citation type="submission" date="2016-04" db="EMBL/GenBank/DDBJ databases">
        <title>Cephalotus genome sequencing.</title>
        <authorList>
            <person name="Fukushima K."/>
            <person name="Hasebe M."/>
            <person name="Fang X."/>
        </authorList>
    </citation>
    <scope>NUCLEOTIDE SEQUENCE [LARGE SCALE GENOMIC DNA]</scope>
    <source>
        <strain evidence="12">cv. St1</strain>
    </source>
</reference>
<dbReference type="AlphaFoldDB" id="A0A1Q3D7E0"/>
<evidence type="ECO:0000256" key="8">
    <source>
        <dbReference type="PROSITE-ProRule" id="PRU00357"/>
    </source>
</evidence>
<dbReference type="InterPro" id="IPR000315">
    <property type="entry name" value="Znf_B-box"/>
</dbReference>
<dbReference type="GO" id="GO:0008270">
    <property type="term" value="F:zinc ion binding"/>
    <property type="evidence" value="ECO:0007669"/>
    <property type="project" value="UniProtKB-KW"/>
</dbReference>
<evidence type="ECO:0000259" key="10">
    <source>
        <dbReference type="PROSITE" id="PS51017"/>
    </source>
</evidence>
<keyword evidence="12" id="KW-1185">Reference proteome</keyword>
<evidence type="ECO:0000256" key="7">
    <source>
        <dbReference type="PROSITE-ProRule" id="PRU00024"/>
    </source>
</evidence>
<proteinExistence type="inferred from homology"/>
<keyword evidence="3" id="KW-0479">Metal-binding</keyword>
<dbReference type="PANTHER" id="PTHR31319:SF53">
    <property type="entry name" value="ZINC FINGER PROTEIN CONSTANS-LIKE 5"/>
    <property type="match status" value="1"/>
</dbReference>
<comment type="caution">
    <text evidence="11">The sequence shown here is derived from an EMBL/GenBank/DDBJ whole genome shotgun (WGS) entry which is preliminary data.</text>
</comment>
<feature type="domain" description="B box-type" evidence="9">
    <location>
        <begin position="61"/>
        <end position="108"/>
    </location>
</feature>
<feature type="domain" description="CCT" evidence="10">
    <location>
        <begin position="311"/>
        <end position="353"/>
    </location>
</feature>
<dbReference type="EMBL" id="BDDD01004810">
    <property type="protein sequence ID" value="GAV88364.1"/>
    <property type="molecule type" value="Genomic_DNA"/>
</dbReference>
<feature type="domain" description="B box-type" evidence="9">
    <location>
        <begin position="18"/>
        <end position="65"/>
    </location>
</feature>
<dbReference type="PROSITE" id="PS51017">
    <property type="entry name" value="CCT"/>
    <property type="match status" value="1"/>
</dbReference>
<evidence type="ECO:0000313" key="11">
    <source>
        <dbReference type="EMBL" id="GAV88364.1"/>
    </source>
</evidence>
<dbReference type="GO" id="GO:0009909">
    <property type="term" value="P:regulation of flower development"/>
    <property type="evidence" value="ECO:0007669"/>
    <property type="project" value="InterPro"/>
</dbReference>
<dbReference type="InterPro" id="IPR010402">
    <property type="entry name" value="CCT_domain"/>
</dbReference>
<evidence type="ECO:0000256" key="5">
    <source>
        <dbReference type="ARBA" id="ARBA00022833"/>
    </source>
</evidence>
<evidence type="ECO:0000256" key="2">
    <source>
        <dbReference type="ARBA" id="ARBA00010024"/>
    </source>
</evidence>
<evidence type="ECO:0000256" key="1">
    <source>
        <dbReference type="ARBA" id="ARBA00004123"/>
    </source>
</evidence>
<dbReference type="Pfam" id="PF06203">
    <property type="entry name" value="CCT"/>
    <property type="match status" value="1"/>
</dbReference>
<organism evidence="11 12">
    <name type="scientific">Cephalotus follicularis</name>
    <name type="common">Albany pitcher plant</name>
    <dbReference type="NCBI Taxonomy" id="3775"/>
    <lineage>
        <taxon>Eukaryota</taxon>
        <taxon>Viridiplantae</taxon>
        <taxon>Streptophyta</taxon>
        <taxon>Embryophyta</taxon>
        <taxon>Tracheophyta</taxon>
        <taxon>Spermatophyta</taxon>
        <taxon>Magnoliopsida</taxon>
        <taxon>eudicotyledons</taxon>
        <taxon>Gunneridae</taxon>
        <taxon>Pentapetalae</taxon>
        <taxon>rosids</taxon>
        <taxon>fabids</taxon>
        <taxon>Oxalidales</taxon>
        <taxon>Cephalotaceae</taxon>
        <taxon>Cephalotus</taxon>
    </lineage>
</organism>
<dbReference type="GO" id="GO:0003700">
    <property type="term" value="F:DNA-binding transcription factor activity"/>
    <property type="evidence" value="ECO:0007669"/>
    <property type="project" value="TreeGrafter"/>
</dbReference>
<dbReference type="Proteomes" id="UP000187406">
    <property type="component" value="Unassembled WGS sequence"/>
</dbReference>
<evidence type="ECO:0000259" key="9">
    <source>
        <dbReference type="PROSITE" id="PS50119"/>
    </source>
</evidence>
<dbReference type="PROSITE" id="PS50119">
    <property type="entry name" value="ZF_BBOX"/>
    <property type="match status" value="2"/>
</dbReference>
<dbReference type="CDD" id="cd19821">
    <property type="entry name" value="Bbox1_BBX-like"/>
    <property type="match status" value="2"/>
</dbReference>
<accession>A0A1Q3D7E0</accession>
<dbReference type="OrthoDB" id="153872at2759"/>